<dbReference type="PROSITE" id="PS51935">
    <property type="entry name" value="NLPC_P60"/>
    <property type="match status" value="1"/>
</dbReference>
<sequence>MKKYILVCLTIASFALLGAGPTTPRKASPKRIKADSSITQIIESFALRFAPDKRTAIFQIDAFRQNNHVILSGRTNLYGAKSFLLDRLKTERVPIVDEIKTLPEPELEDKVYGLVEVSVCNIRYSPRHAGELASQALMGTPVRILEKEDNGWLLIQTPDQYISWVDRGAITMINKEQMEQWKVTPKVIYTRAYGSAYSEPNEESATISDLVAGCIMELVEEDNNFYKVTFPDQRKGYVSKREANNYNNWFGKVNATEENLIATSKRLMGVPYLWGGTSFKGVDCSGFTKTVYFLNGIILPRDASQQVMIGETIDKTGNWSELKAGDLLYFGEKREDGSERIVHVAMWLGNGEFIHASDKVRVSSMISTAPNFDEYNAKRYLRTKRVLKTGMAGVATLKENMVY</sequence>
<evidence type="ECO:0000313" key="7">
    <source>
        <dbReference type="EMBL" id="PWK16760.1"/>
    </source>
</evidence>
<feature type="domain" description="NlpC/P60" evidence="6">
    <location>
        <begin position="254"/>
        <end position="387"/>
    </location>
</feature>
<name>A0A316E1Q7_9BACT</name>
<dbReference type="Pfam" id="PF18348">
    <property type="entry name" value="SH3_16"/>
    <property type="match status" value="1"/>
</dbReference>
<dbReference type="Gene3D" id="2.30.30.40">
    <property type="entry name" value="SH3 Domains"/>
    <property type="match status" value="2"/>
</dbReference>
<organism evidence="7 8">
    <name type="scientific">Arcicella aurantiaca</name>
    <dbReference type="NCBI Taxonomy" id="591202"/>
    <lineage>
        <taxon>Bacteria</taxon>
        <taxon>Pseudomonadati</taxon>
        <taxon>Bacteroidota</taxon>
        <taxon>Cytophagia</taxon>
        <taxon>Cytophagales</taxon>
        <taxon>Flectobacillaceae</taxon>
        <taxon>Arcicella</taxon>
    </lineage>
</organism>
<evidence type="ECO:0000313" key="8">
    <source>
        <dbReference type="Proteomes" id="UP000245489"/>
    </source>
</evidence>
<proteinExistence type="inferred from homology"/>
<dbReference type="PANTHER" id="PTHR47053:SF1">
    <property type="entry name" value="MUREIN DD-ENDOPEPTIDASE MEPH-RELATED"/>
    <property type="match status" value="1"/>
</dbReference>
<keyword evidence="4" id="KW-0788">Thiol protease</keyword>
<evidence type="ECO:0000256" key="1">
    <source>
        <dbReference type="ARBA" id="ARBA00007074"/>
    </source>
</evidence>
<gene>
    <name evidence="7" type="ORF">LV89_04783</name>
</gene>
<keyword evidence="5" id="KW-0732">Signal</keyword>
<dbReference type="AlphaFoldDB" id="A0A316E1Q7"/>
<evidence type="ECO:0000256" key="4">
    <source>
        <dbReference type="ARBA" id="ARBA00022807"/>
    </source>
</evidence>
<comment type="caution">
    <text evidence="7">The sequence shown here is derived from an EMBL/GenBank/DDBJ whole genome shotgun (WGS) entry which is preliminary data.</text>
</comment>
<accession>A0A316E1Q7</accession>
<dbReference type="PANTHER" id="PTHR47053">
    <property type="entry name" value="MUREIN DD-ENDOPEPTIDASE MEPH-RELATED"/>
    <property type="match status" value="1"/>
</dbReference>
<dbReference type="InterPro" id="IPR038765">
    <property type="entry name" value="Papain-like_cys_pep_sf"/>
</dbReference>
<reference evidence="7 8" key="1">
    <citation type="submission" date="2018-05" db="EMBL/GenBank/DDBJ databases">
        <title>Genomic Encyclopedia of Archaeal and Bacterial Type Strains, Phase II (KMG-II): from individual species to whole genera.</title>
        <authorList>
            <person name="Goeker M."/>
        </authorList>
    </citation>
    <scope>NUCLEOTIDE SEQUENCE [LARGE SCALE GENOMIC DNA]</scope>
    <source>
        <strain evidence="7 8">DSM 22214</strain>
    </source>
</reference>
<dbReference type="InterPro" id="IPR000064">
    <property type="entry name" value="NLP_P60_dom"/>
</dbReference>
<evidence type="ECO:0000259" key="6">
    <source>
        <dbReference type="PROSITE" id="PS51935"/>
    </source>
</evidence>
<keyword evidence="8" id="KW-1185">Reference proteome</keyword>
<evidence type="ECO:0000256" key="2">
    <source>
        <dbReference type="ARBA" id="ARBA00022670"/>
    </source>
</evidence>
<dbReference type="GO" id="GO:0006508">
    <property type="term" value="P:proteolysis"/>
    <property type="evidence" value="ECO:0007669"/>
    <property type="project" value="UniProtKB-KW"/>
</dbReference>
<dbReference type="RefSeq" id="WP_109745472.1">
    <property type="nucleotide sequence ID" value="NZ_QGGO01000045.1"/>
</dbReference>
<protein>
    <submittedName>
        <fullName evidence="7">NlpC/P60 family protein</fullName>
    </submittedName>
</protein>
<dbReference type="InterPro" id="IPR041382">
    <property type="entry name" value="SH3_16"/>
</dbReference>
<dbReference type="InterPro" id="IPR051202">
    <property type="entry name" value="Peptidase_C40"/>
</dbReference>
<comment type="similarity">
    <text evidence="1">Belongs to the peptidase C40 family.</text>
</comment>
<dbReference type="Gene3D" id="3.90.1720.10">
    <property type="entry name" value="endopeptidase domain like (from Nostoc punctiforme)"/>
    <property type="match status" value="1"/>
</dbReference>
<dbReference type="GO" id="GO:0008234">
    <property type="term" value="F:cysteine-type peptidase activity"/>
    <property type="evidence" value="ECO:0007669"/>
    <property type="project" value="UniProtKB-KW"/>
</dbReference>
<dbReference type="Pfam" id="PF00877">
    <property type="entry name" value="NLPC_P60"/>
    <property type="match status" value="1"/>
</dbReference>
<keyword evidence="2" id="KW-0645">Protease</keyword>
<dbReference type="SUPFAM" id="SSF54001">
    <property type="entry name" value="Cysteine proteinases"/>
    <property type="match status" value="1"/>
</dbReference>
<dbReference type="EMBL" id="QGGO01000045">
    <property type="protein sequence ID" value="PWK16760.1"/>
    <property type="molecule type" value="Genomic_DNA"/>
</dbReference>
<feature type="signal peptide" evidence="5">
    <location>
        <begin position="1"/>
        <end position="27"/>
    </location>
</feature>
<dbReference type="OrthoDB" id="9813368at2"/>
<keyword evidence="3" id="KW-0378">Hydrolase</keyword>
<evidence type="ECO:0000256" key="5">
    <source>
        <dbReference type="SAM" id="SignalP"/>
    </source>
</evidence>
<dbReference type="Proteomes" id="UP000245489">
    <property type="component" value="Unassembled WGS sequence"/>
</dbReference>
<feature type="chain" id="PRO_5016430176" evidence="5">
    <location>
        <begin position="28"/>
        <end position="403"/>
    </location>
</feature>
<evidence type="ECO:0000256" key="3">
    <source>
        <dbReference type="ARBA" id="ARBA00022801"/>
    </source>
</evidence>